<comment type="catalytic activity">
    <reaction evidence="1">
        <text>Hydrolysis of (1-&gt;4)-beta-D-glucosidic linkages in cellulose and cellotetraose, releasing cellobiose from the non-reducing ends of the chains.</text>
        <dbReference type="EC" id="3.2.1.91"/>
    </reaction>
</comment>
<dbReference type="Gene3D" id="2.70.100.10">
    <property type="entry name" value="Glycoside hydrolase, family 7, domain"/>
    <property type="match status" value="2"/>
</dbReference>
<evidence type="ECO:0000256" key="4">
    <source>
        <dbReference type="ARBA" id="ARBA00022729"/>
    </source>
</evidence>
<evidence type="ECO:0000256" key="1">
    <source>
        <dbReference type="ARBA" id="ARBA00001641"/>
    </source>
</evidence>
<evidence type="ECO:0000256" key="6">
    <source>
        <dbReference type="ARBA" id="ARBA00023001"/>
    </source>
</evidence>
<evidence type="ECO:0000256" key="7">
    <source>
        <dbReference type="ARBA" id="ARBA00023277"/>
    </source>
</evidence>
<reference evidence="11" key="4">
    <citation type="submission" date="2025-05" db="UniProtKB">
        <authorList>
            <consortium name="EnsemblFungi"/>
        </authorList>
    </citation>
    <scope>IDENTIFICATION</scope>
    <source>
        <strain evidence="11">isolate 1-1 / race 1 (BBBD)</strain>
    </source>
</reference>
<organism evidence="10">
    <name type="scientific">Puccinia triticina (isolate 1-1 / race 1 (BBBD))</name>
    <name type="common">Brown leaf rust fungus</name>
    <dbReference type="NCBI Taxonomy" id="630390"/>
    <lineage>
        <taxon>Eukaryota</taxon>
        <taxon>Fungi</taxon>
        <taxon>Dikarya</taxon>
        <taxon>Basidiomycota</taxon>
        <taxon>Pucciniomycotina</taxon>
        <taxon>Pucciniomycetes</taxon>
        <taxon>Pucciniales</taxon>
        <taxon>Pucciniaceae</taxon>
        <taxon>Puccinia</taxon>
    </lineage>
</organism>
<dbReference type="OrthoDB" id="412382at2759"/>
<evidence type="ECO:0000256" key="9">
    <source>
        <dbReference type="ARBA" id="ARBA00023326"/>
    </source>
</evidence>
<evidence type="ECO:0000256" key="5">
    <source>
        <dbReference type="ARBA" id="ARBA00022801"/>
    </source>
</evidence>
<dbReference type="InterPro" id="IPR013320">
    <property type="entry name" value="ConA-like_dom_sf"/>
</dbReference>
<keyword evidence="8" id="KW-0326">Glycosidase</keyword>
<keyword evidence="4" id="KW-0732">Signal</keyword>
<keyword evidence="12" id="KW-1185">Reference proteome</keyword>
<keyword evidence="5" id="KW-0378">Hydrolase</keyword>
<evidence type="ECO:0000313" key="11">
    <source>
        <dbReference type="EnsemblFungi" id="PTTG_28074-t43_1-p1"/>
    </source>
</evidence>
<dbReference type="GO" id="GO:0016162">
    <property type="term" value="F:cellulose 1,4-beta-cellobiosidase activity"/>
    <property type="evidence" value="ECO:0007669"/>
    <property type="project" value="UniProtKB-EC"/>
</dbReference>
<dbReference type="EnsemblFungi" id="PTTG_28074-t43_1">
    <property type="protein sequence ID" value="PTTG_28074-t43_1-p1"/>
    <property type="gene ID" value="PTTG_28074"/>
</dbReference>
<reference evidence="10" key="1">
    <citation type="submission" date="2009-11" db="EMBL/GenBank/DDBJ databases">
        <authorList>
            <consortium name="The Broad Institute Genome Sequencing Platform"/>
            <person name="Ward D."/>
            <person name="Feldgarden M."/>
            <person name="Earl A."/>
            <person name="Young S.K."/>
            <person name="Zeng Q."/>
            <person name="Koehrsen M."/>
            <person name="Alvarado L."/>
            <person name="Berlin A."/>
            <person name="Bochicchio J."/>
            <person name="Borenstein D."/>
            <person name="Chapman S.B."/>
            <person name="Chen Z."/>
            <person name="Engels R."/>
            <person name="Freedman E."/>
            <person name="Gellesch M."/>
            <person name="Goldberg J."/>
            <person name="Griggs A."/>
            <person name="Gujja S."/>
            <person name="Heilman E."/>
            <person name="Heiman D."/>
            <person name="Hepburn T."/>
            <person name="Howarth C."/>
            <person name="Jen D."/>
            <person name="Larson L."/>
            <person name="Lewis B."/>
            <person name="Mehta T."/>
            <person name="Park D."/>
            <person name="Pearson M."/>
            <person name="Roberts A."/>
            <person name="Saif S."/>
            <person name="Shea T."/>
            <person name="Shenoy N."/>
            <person name="Sisk P."/>
            <person name="Stolte C."/>
            <person name="Sykes S."/>
            <person name="Thomson T."/>
            <person name="Walk T."/>
            <person name="White J."/>
            <person name="Yandava C."/>
            <person name="Izard J."/>
            <person name="Baranova O.V."/>
            <person name="Blanton J.M."/>
            <person name="Tanner A.C."/>
            <person name="Dewhirst F.E."/>
            <person name="Haas B."/>
            <person name="Nusbaum C."/>
            <person name="Birren B."/>
        </authorList>
    </citation>
    <scope>NUCLEOTIDE SEQUENCE [LARGE SCALE GENOMIC DNA]</scope>
    <source>
        <strain evidence="10">1-1 BBBD Race 1</strain>
    </source>
</reference>
<keyword evidence="6" id="KW-0136">Cellulose degradation</keyword>
<evidence type="ECO:0000313" key="10">
    <source>
        <dbReference type="EMBL" id="OAV91131.1"/>
    </source>
</evidence>
<evidence type="ECO:0000313" key="12">
    <source>
        <dbReference type="Proteomes" id="UP000005240"/>
    </source>
</evidence>
<dbReference type="InterPro" id="IPR001722">
    <property type="entry name" value="Glyco_hydro_7"/>
</dbReference>
<accession>A0A180GET5</accession>
<dbReference type="SUPFAM" id="SSF49899">
    <property type="entry name" value="Concanavalin A-like lectins/glucanases"/>
    <property type="match status" value="1"/>
</dbReference>
<evidence type="ECO:0000256" key="8">
    <source>
        <dbReference type="ARBA" id="ARBA00023295"/>
    </source>
</evidence>
<keyword evidence="9" id="KW-0624">Polysaccharide degradation</keyword>
<gene>
    <name evidence="10" type="ORF">PTTG_28074</name>
</gene>
<dbReference type="PANTHER" id="PTHR33753:SF2">
    <property type="entry name" value="GLYCOSIDE HYDROLASE FAMILY 7 PROTEIN"/>
    <property type="match status" value="1"/>
</dbReference>
<dbReference type="Proteomes" id="UP000005240">
    <property type="component" value="Unassembled WGS sequence"/>
</dbReference>
<sequence>MDVWETNSISQAFTTHTCKSVKSAVCTGDQSGGTSANQYNGICNKDGCDFASYRWGATEFYGQGKKVDTSKPFTNKLVKFNGLGKANSLLDKFCAANKKMTGDKNDFEKKGGTKKMGEAKSQGMVLFMSIWPDNGEAKLADKYGVKWGTCDANTGVPEATQEQFGNDQVIFLNLKIWPIQTASEAKPETKQKKTTFHI</sequence>
<dbReference type="PANTHER" id="PTHR33753">
    <property type="entry name" value="1,4-BETA-D-GLUCAN CELLOBIOHYDROLASE B"/>
    <property type="match status" value="1"/>
</dbReference>
<dbReference type="AlphaFoldDB" id="A0A180GET5"/>
<dbReference type="VEuPathDB" id="FungiDB:PTTG_28074"/>
<reference evidence="11 12" key="3">
    <citation type="journal article" date="2017" name="G3 (Bethesda)">
        <title>Comparative analysis highlights variable genome content of wheat rusts and divergence of the mating loci.</title>
        <authorList>
            <person name="Cuomo C.A."/>
            <person name="Bakkeren G."/>
            <person name="Khalil H.B."/>
            <person name="Panwar V."/>
            <person name="Joly D."/>
            <person name="Linning R."/>
            <person name="Sakthikumar S."/>
            <person name="Song X."/>
            <person name="Adiconis X."/>
            <person name="Fan L."/>
            <person name="Goldberg J.M."/>
            <person name="Levin J.Z."/>
            <person name="Young S."/>
            <person name="Zeng Q."/>
            <person name="Anikster Y."/>
            <person name="Bruce M."/>
            <person name="Wang M."/>
            <person name="Yin C."/>
            <person name="McCallum B."/>
            <person name="Szabo L.J."/>
            <person name="Hulbert S."/>
            <person name="Chen X."/>
            <person name="Fellers J.P."/>
        </authorList>
    </citation>
    <scope>NUCLEOTIDE SEQUENCE</scope>
    <source>
        <strain evidence="11">isolate 1-1 / race 1 (BBBD)</strain>
        <strain evidence="12">Isolate 1-1 / race 1 (BBBD)</strain>
    </source>
</reference>
<dbReference type="GO" id="GO:0030245">
    <property type="term" value="P:cellulose catabolic process"/>
    <property type="evidence" value="ECO:0007669"/>
    <property type="project" value="UniProtKB-KW"/>
</dbReference>
<protein>
    <recommendedName>
        <fullName evidence="3">cellulose 1,4-beta-cellobiosidase (non-reducing end)</fullName>
        <ecNumber evidence="3">3.2.1.91</ecNumber>
    </recommendedName>
</protein>
<dbReference type="InterPro" id="IPR037019">
    <property type="entry name" value="Glyco_hydro_7_sf"/>
</dbReference>
<proteinExistence type="inferred from homology"/>
<keyword evidence="7" id="KW-0119">Carbohydrate metabolism</keyword>
<dbReference type="EMBL" id="ADAS02000086">
    <property type="protein sequence ID" value="OAV91131.1"/>
    <property type="molecule type" value="Genomic_DNA"/>
</dbReference>
<evidence type="ECO:0000256" key="3">
    <source>
        <dbReference type="ARBA" id="ARBA00012561"/>
    </source>
</evidence>
<dbReference type="Pfam" id="PF00840">
    <property type="entry name" value="Glyco_hydro_7"/>
    <property type="match status" value="2"/>
</dbReference>
<dbReference type="EC" id="3.2.1.91" evidence="3"/>
<comment type="similarity">
    <text evidence="2">Belongs to the glycosyl hydrolase 7 (cellulase C) family.</text>
</comment>
<evidence type="ECO:0000256" key="2">
    <source>
        <dbReference type="ARBA" id="ARBA00006044"/>
    </source>
</evidence>
<name>A0A180GET5_PUCT1</name>
<reference evidence="10" key="2">
    <citation type="submission" date="2016-05" db="EMBL/GenBank/DDBJ databases">
        <title>Comparative analysis highlights variable genome content of wheat rusts and divergence of the mating loci.</title>
        <authorList>
            <person name="Cuomo C.A."/>
            <person name="Bakkeren G."/>
            <person name="Szabo L."/>
            <person name="Khalil H."/>
            <person name="Joly D."/>
            <person name="Goldberg J."/>
            <person name="Young S."/>
            <person name="Zeng Q."/>
            <person name="Fellers J."/>
        </authorList>
    </citation>
    <scope>NUCLEOTIDE SEQUENCE [LARGE SCALE GENOMIC DNA]</scope>
    <source>
        <strain evidence="10">1-1 BBBD Race 1</strain>
    </source>
</reference>
<dbReference type="STRING" id="630390.A0A180GET5"/>